<gene>
    <name evidence="1" type="ORF">GMARGA_LOCUS41275</name>
</gene>
<organism evidence="1 2">
    <name type="scientific">Gigaspora margarita</name>
    <dbReference type="NCBI Taxonomy" id="4874"/>
    <lineage>
        <taxon>Eukaryota</taxon>
        <taxon>Fungi</taxon>
        <taxon>Fungi incertae sedis</taxon>
        <taxon>Mucoromycota</taxon>
        <taxon>Glomeromycotina</taxon>
        <taxon>Glomeromycetes</taxon>
        <taxon>Diversisporales</taxon>
        <taxon>Gigasporaceae</taxon>
        <taxon>Gigaspora</taxon>
    </lineage>
</organism>
<reference evidence="1 2" key="1">
    <citation type="submission" date="2021-06" db="EMBL/GenBank/DDBJ databases">
        <authorList>
            <person name="Kallberg Y."/>
            <person name="Tangrot J."/>
            <person name="Rosling A."/>
        </authorList>
    </citation>
    <scope>NUCLEOTIDE SEQUENCE [LARGE SCALE GENOMIC DNA]</scope>
    <source>
        <strain evidence="1 2">120-4 pot B 10/14</strain>
    </source>
</reference>
<dbReference type="Proteomes" id="UP000789901">
    <property type="component" value="Unassembled WGS sequence"/>
</dbReference>
<comment type="caution">
    <text evidence="1">The sequence shown here is derived from an EMBL/GenBank/DDBJ whole genome shotgun (WGS) entry which is preliminary data.</text>
</comment>
<keyword evidence="2" id="KW-1185">Reference proteome</keyword>
<evidence type="ECO:0000313" key="1">
    <source>
        <dbReference type="EMBL" id="CAG8852454.1"/>
    </source>
</evidence>
<sequence>VPSSQGKVVLERVVLEREEYIKKELYGALRKKRIVLGKSYYLEIGEVVIVREIVLNN</sequence>
<dbReference type="EMBL" id="CAJVQB010112111">
    <property type="protein sequence ID" value="CAG8852454.1"/>
    <property type="molecule type" value="Genomic_DNA"/>
</dbReference>
<proteinExistence type="predicted"/>
<name>A0ABN7XB75_GIGMA</name>
<feature type="non-terminal residue" evidence="1">
    <location>
        <position position="1"/>
    </location>
</feature>
<evidence type="ECO:0000313" key="2">
    <source>
        <dbReference type="Proteomes" id="UP000789901"/>
    </source>
</evidence>
<accession>A0ABN7XB75</accession>
<protein>
    <submittedName>
        <fullName evidence="1">7242_t:CDS:1</fullName>
    </submittedName>
</protein>
<feature type="non-terminal residue" evidence="1">
    <location>
        <position position="57"/>
    </location>
</feature>